<dbReference type="InterPro" id="IPR035976">
    <property type="entry name" value="Sushi/SCR/CCP_sf"/>
</dbReference>
<dbReference type="FunFam" id="2.10.70.10:FF:000014">
    <property type="entry name" value="Membrane cofactor protein"/>
    <property type="match status" value="1"/>
</dbReference>
<reference evidence="8" key="2">
    <citation type="submission" date="2025-09" db="UniProtKB">
        <authorList>
            <consortium name="Ensembl"/>
        </authorList>
    </citation>
    <scope>IDENTIFICATION</scope>
</reference>
<keyword evidence="9" id="KW-1185">Reference proteome</keyword>
<dbReference type="Pfam" id="PF00084">
    <property type="entry name" value="Sushi"/>
    <property type="match status" value="8"/>
</dbReference>
<keyword evidence="3" id="KW-0677">Repeat</keyword>
<feature type="domain" description="Sushi" evidence="7">
    <location>
        <begin position="141"/>
        <end position="204"/>
    </location>
</feature>
<dbReference type="Proteomes" id="UP000472266">
    <property type="component" value="Unplaced"/>
</dbReference>
<dbReference type="SMART" id="SM00032">
    <property type="entry name" value="CCP"/>
    <property type="match status" value="8"/>
</dbReference>
<feature type="domain" description="Sushi" evidence="7">
    <location>
        <begin position="456"/>
        <end position="520"/>
    </location>
</feature>
<dbReference type="OMA" id="DNGMHNG"/>
<dbReference type="PANTHER" id="PTHR45656:SF4">
    <property type="entry name" value="PROTEIN CBR-CLEC-78"/>
    <property type="match status" value="1"/>
</dbReference>
<evidence type="ECO:0000256" key="4">
    <source>
        <dbReference type="ARBA" id="ARBA00023157"/>
    </source>
</evidence>
<dbReference type="AlphaFoldDB" id="A0A672V7T9"/>
<comment type="caution">
    <text evidence="5">Lacks conserved residue(s) required for the propagation of feature annotation.</text>
</comment>
<feature type="domain" description="Sushi" evidence="7">
    <location>
        <begin position="205"/>
        <end position="264"/>
    </location>
</feature>
<evidence type="ECO:0000256" key="6">
    <source>
        <dbReference type="SAM" id="SignalP"/>
    </source>
</evidence>
<proteinExistence type="predicted"/>
<dbReference type="CDD" id="cd00033">
    <property type="entry name" value="CCP"/>
    <property type="match status" value="8"/>
</dbReference>
<dbReference type="InterPro" id="IPR000436">
    <property type="entry name" value="Sushi_SCR_CCP_dom"/>
</dbReference>
<dbReference type="InParanoid" id="A0A672V7T9"/>
<evidence type="ECO:0000256" key="3">
    <source>
        <dbReference type="ARBA" id="ARBA00022737"/>
    </source>
</evidence>
<organism evidence="8 9">
    <name type="scientific">Strigops habroptila</name>
    <name type="common">Kakapo</name>
    <dbReference type="NCBI Taxonomy" id="2489341"/>
    <lineage>
        <taxon>Eukaryota</taxon>
        <taxon>Metazoa</taxon>
        <taxon>Chordata</taxon>
        <taxon>Craniata</taxon>
        <taxon>Vertebrata</taxon>
        <taxon>Euteleostomi</taxon>
        <taxon>Archelosauria</taxon>
        <taxon>Archosauria</taxon>
        <taxon>Dinosauria</taxon>
        <taxon>Saurischia</taxon>
        <taxon>Theropoda</taxon>
        <taxon>Coelurosauria</taxon>
        <taxon>Aves</taxon>
        <taxon>Neognathae</taxon>
        <taxon>Neoaves</taxon>
        <taxon>Telluraves</taxon>
        <taxon>Australaves</taxon>
        <taxon>Psittaciformes</taxon>
        <taxon>Psittacidae</taxon>
        <taxon>Strigops</taxon>
    </lineage>
</organism>
<dbReference type="FunFam" id="2.10.70.10:FF:000038">
    <property type="entry name" value="Complement component receptor type 1"/>
    <property type="match status" value="1"/>
</dbReference>
<feature type="domain" description="Sushi" evidence="7">
    <location>
        <begin position="81"/>
        <end position="140"/>
    </location>
</feature>
<evidence type="ECO:0000259" key="7">
    <source>
        <dbReference type="PROSITE" id="PS50923"/>
    </source>
</evidence>
<keyword evidence="4 5" id="KW-1015">Disulfide bond</keyword>
<evidence type="ECO:0000256" key="5">
    <source>
        <dbReference type="PROSITE-ProRule" id="PRU00302"/>
    </source>
</evidence>
<evidence type="ECO:0000256" key="2">
    <source>
        <dbReference type="ARBA" id="ARBA00022729"/>
    </source>
</evidence>
<evidence type="ECO:0000313" key="8">
    <source>
        <dbReference type="Ensembl" id="ENSSHBP00005022558.1"/>
    </source>
</evidence>
<dbReference type="PROSITE" id="PS50923">
    <property type="entry name" value="SUSHI"/>
    <property type="match status" value="8"/>
</dbReference>
<feature type="signal peptide" evidence="6">
    <location>
        <begin position="1"/>
        <end position="17"/>
    </location>
</feature>
<dbReference type="InterPro" id="IPR051277">
    <property type="entry name" value="SEZ6_CSMD_C4BPB_Regulators"/>
</dbReference>
<keyword evidence="1 5" id="KW-0768">Sushi</keyword>
<feature type="disulfide bond" evidence="5">
    <location>
        <begin position="458"/>
        <end position="501"/>
    </location>
</feature>
<sequence>MMLRWLCALLLALPAACEDCSQPPRFVFAEPAAFPQEPCVVGTTLRYRCRPGYTMARGKSPMVTCLSNSSWSADPDFCIGKSCGPPDIMNGNFEYTTNLLFGATITYTCNTGYRLVGAPSAQCILKGNEVTWDKIPYCAVIPCLPPSPIENGQLSNGNRDFTFGMAVTYSCNEGFALIGDATIHCTVDENLEGQWSGPAPECKVVRCENPEVKNGRRLSGFGTRHMYKDTVTFECNPGHFLNGSSVVTCEADSTWKPPLPTCDPFHCGPAPHFPFAELTSAVAEGFLAGTELKYQCKPGYTAASGKSSVVTCLRDGTWSADVDFCIRQQCAPPRIENGDVIADNFLFGTEVKLACHPGYKLKKSPYAKCVVSGKGVDWDTPPPYCEIIPCLPPSPIKNGQLSNGNRDFTFGMAVTYSCNEGFALIGDATIHCTVDENLEGQWSGPAPECKRLLPSALCEEPPRIDNGMHNGTKGMDFSNGTVVAYKCKEGFNLAGAAFLQCIAGDKSWGDWNKPAPECRGGASMIIAGIFPLLLAMLIMNI</sequence>
<dbReference type="Ensembl" id="ENSSHBT00005026848.1">
    <property type="protein sequence ID" value="ENSSHBP00005022558.1"/>
    <property type="gene ID" value="ENSSHBG00005018995.1"/>
</dbReference>
<accession>A0A672V7T9</accession>
<feature type="disulfide bond" evidence="5">
    <location>
        <begin position="235"/>
        <end position="262"/>
    </location>
</feature>
<evidence type="ECO:0000256" key="1">
    <source>
        <dbReference type="ARBA" id="ARBA00022659"/>
    </source>
</evidence>
<name>A0A672V7T9_STRHB</name>
<feature type="domain" description="Sushi" evidence="7">
    <location>
        <begin position="388"/>
        <end position="451"/>
    </location>
</feature>
<keyword evidence="2 6" id="KW-0732">Signal</keyword>
<feature type="domain" description="Sushi" evidence="7">
    <location>
        <begin position="328"/>
        <end position="387"/>
    </location>
</feature>
<protein>
    <recommendedName>
        <fullName evidence="7">Sushi domain-containing protein</fullName>
    </recommendedName>
</protein>
<evidence type="ECO:0000313" key="9">
    <source>
        <dbReference type="Proteomes" id="UP000472266"/>
    </source>
</evidence>
<dbReference type="SUPFAM" id="SSF57535">
    <property type="entry name" value="Complement control module/SCR domain"/>
    <property type="match status" value="8"/>
</dbReference>
<reference evidence="8" key="1">
    <citation type="submission" date="2025-08" db="UniProtKB">
        <authorList>
            <consortium name="Ensembl"/>
        </authorList>
    </citation>
    <scope>IDENTIFICATION</scope>
</reference>
<dbReference type="PANTHER" id="PTHR45656">
    <property type="entry name" value="PROTEIN CBR-CLEC-78"/>
    <property type="match status" value="1"/>
</dbReference>
<feature type="chain" id="PRO_5025604590" description="Sushi domain-containing protein" evidence="6">
    <location>
        <begin position="18"/>
        <end position="541"/>
    </location>
</feature>
<dbReference type="Gene3D" id="2.10.70.10">
    <property type="entry name" value="Complement Module, domain 1"/>
    <property type="match status" value="8"/>
</dbReference>
<feature type="domain" description="Sushi" evidence="7">
    <location>
        <begin position="265"/>
        <end position="327"/>
    </location>
</feature>
<dbReference type="GeneTree" id="ENSGT00940000164219"/>
<feature type="domain" description="Sushi" evidence="7">
    <location>
        <begin position="18"/>
        <end position="80"/>
    </location>
</feature>